<dbReference type="Pfam" id="PF00589">
    <property type="entry name" value="Phage_integrase"/>
    <property type="match status" value="1"/>
</dbReference>
<dbReference type="OrthoDB" id="937349at2"/>
<dbReference type="Proteomes" id="UP000304900">
    <property type="component" value="Unassembled WGS sequence"/>
</dbReference>
<gene>
    <name evidence="5" type="ORF">FDK13_25270</name>
</gene>
<dbReference type="InterPro" id="IPR035386">
    <property type="entry name" value="Arm-DNA-bind_5"/>
</dbReference>
<dbReference type="Gene3D" id="1.10.150.130">
    <property type="match status" value="1"/>
</dbReference>
<proteinExistence type="inferred from homology"/>
<evidence type="ECO:0000256" key="1">
    <source>
        <dbReference type="ARBA" id="ARBA00008857"/>
    </source>
</evidence>
<name>A0A4U6CYT5_9BACT</name>
<dbReference type="PANTHER" id="PTHR30349:SF64">
    <property type="entry name" value="PROPHAGE INTEGRASE INTD-RELATED"/>
    <property type="match status" value="1"/>
</dbReference>
<dbReference type="PANTHER" id="PTHR30349">
    <property type="entry name" value="PHAGE INTEGRASE-RELATED"/>
    <property type="match status" value="1"/>
</dbReference>
<comment type="similarity">
    <text evidence="1">Belongs to the 'phage' integrase family.</text>
</comment>
<comment type="caution">
    <text evidence="5">The sequence shown here is derived from an EMBL/GenBank/DDBJ whole genome shotgun (WGS) entry which is preliminary data.</text>
</comment>
<reference evidence="5 6" key="1">
    <citation type="submission" date="2019-05" db="EMBL/GenBank/DDBJ databases">
        <title>Dyadobacter AR-3-8 sp. nov., isolated from arctic soil.</title>
        <authorList>
            <person name="Chaudhary D.K."/>
        </authorList>
    </citation>
    <scope>NUCLEOTIDE SEQUENCE [LARGE SCALE GENOMIC DNA]</scope>
    <source>
        <strain evidence="5 6">AR-3-8</strain>
    </source>
</reference>
<dbReference type="InterPro" id="IPR013762">
    <property type="entry name" value="Integrase-like_cat_sf"/>
</dbReference>
<dbReference type="RefSeq" id="WP_137342795.1">
    <property type="nucleotide sequence ID" value="NZ_SZVO01000013.1"/>
</dbReference>
<dbReference type="InterPro" id="IPR002104">
    <property type="entry name" value="Integrase_catalytic"/>
</dbReference>
<evidence type="ECO:0000259" key="4">
    <source>
        <dbReference type="PROSITE" id="PS51898"/>
    </source>
</evidence>
<dbReference type="AlphaFoldDB" id="A0A4U6CYT5"/>
<dbReference type="GO" id="GO:0015074">
    <property type="term" value="P:DNA integration"/>
    <property type="evidence" value="ECO:0007669"/>
    <property type="project" value="InterPro"/>
</dbReference>
<dbReference type="Pfam" id="PF13102">
    <property type="entry name" value="Phage_int_SAM_5"/>
    <property type="match status" value="1"/>
</dbReference>
<dbReference type="InterPro" id="IPR025269">
    <property type="entry name" value="SAM-like_dom"/>
</dbReference>
<sequence>MKSNQKLSILFWLFKAKASRDGKAPIYARITIEGINEEISLGRKTLPKFWDNKIKLVTEGSSEARITNQKIGKLKTDLESHFMLLQSQQGHITPTMLKNAYLGLPIISQRKTSGSTTQNTIKTILEAFDRFIQTFDQKVKKNLRSEGTLRHWRSTRKKVSQYIKHQYGRKDLDLREIRYSFADSFYNYLTLEVEDPLAEPTAKKHIKKTKQILGGCVNQELISANPISSFVCGADETDIPPLELYEVETIYKKENLVERLEEVRDVYIFQCFTGFAYQDLFDLKSENIVRVGKNAERWLIKDRGKTGVSEMVPILPVVEEILEKYKGHPCCKINGKLLPVNSNAHYNGYLKELAIICNVARELNTHLARHTFADIMLNSGVPLEDVSKMLGHKSIRTTQRYAKVRKPRISQNMEKVKSLLFTSEGKLRSVS</sequence>
<keyword evidence="6" id="KW-1185">Reference proteome</keyword>
<dbReference type="InterPro" id="IPR010998">
    <property type="entry name" value="Integrase_recombinase_N"/>
</dbReference>
<evidence type="ECO:0000313" key="5">
    <source>
        <dbReference type="EMBL" id="TKT88941.1"/>
    </source>
</evidence>
<dbReference type="GO" id="GO:0003677">
    <property type="term" value="F:DNA binding"/>
    <property type="evidence" value="ECO:0007669"/>
    <property type="project" value="UniProtKB-KW"/>
</dbReference>
<evidence type="ECO:0000313" key="6">
    <source>
        <dbReference type="Proteomes" id="UP000304900"/>
    </source>
</evidence>
<dbReference type="SUPFAM" id="SSF56349">
    <property type="entry name" value="DNA breaking-rejoining enzymes"/>
    <property type="match status" value="1"/>
</dbReference>
<dbReference type="Pfam" id="PF17293">
    <property type="entry name" value="Arm-DNA-bind_5"/>
    <property type="match status" value="1"/>
</dbReference>
<protein>
    <submittedName>
        <fullName evidence="5">Site-specific integrase</fullName>
    </submittedName>
</protein>
<dbReference type="CDD" id="cd01185">
    <property type="entry name" value="INTN1_C_like"/>
    <property type="match status" value="1"/>
</dbReference>
<evidence type="ECO:0000256" key="3">
    <source>
        <dbReference type="ARBA" id="ARBA00023172"/>
    </source>
</evidence>
<dbReference type="PROSITE" id="PS51898">
    <property type="entry name" value="TYR_RECOMBINASE"/>
    <property type="match status" value="1"/>
</dbReference>
<dbReference type="Gene3D" id="1.10.443.10">
    <property type="entry name" value="Intergrase catalytic core"/>
    <property type="match status" value="1"/>
</dbReference>
<feature type="domain" description="Tyr recombinase" evidence="4">
    <location>
        <begin position="237"/>
        <end position="414"/>
    </location>
</feature>
<dbReference type="InterPro" id="IPR011010">
    <property type="entry name" value="DNA_brk_join_enz"/>
</dbReference>
<organism evidence="5 6">
    <name type="scientific">Dyadobacter frigoris</name>
    <dbReference type="NCBI Taxonomy" id="2576211"/>
    <lineage>
        <taxon>Bacteria</taxon>
        <taxon>Pseudomonadati</taxon>
        <taxon>Bacteroidota</taxon>
        <taxon>Cytophagia</taxon>
        <taxon>Cytophagales</taxon>
        <taxon>Spirosomataceae</taxon>
        <taxon>Dyadobacter</taxon>
    </lineage>
</organism>
<evidence type="ECO:0000256" key="2">
    <source>
        <dbReference type="ARBA" id="ARBA00023125"/>
    </source>
</evidence>
<keyword evidence="3" id="KW-0233">DNA recombination</keyword>
<dbReference type="InterPro" id="IPR050090">
    <property type="entry name" value="Tyrosine_recombinase_XerCD"/>
</dbReference>
<keyword evidence="2" id="KW-0238">DNA-binding</keyword>
<dbReference type="EMBL" id="SZVO01000013">
    <property type="protein sequence ID" value="TKT88941.1"/>
    <property type="molecule type" value="Genomic_DNA"/>
</dbReference>
<accession>A0A4U6CYT5</accession>
<dbReference type="GO" id="GO:0006310">
    <property type="term" value="P:DNA recombination"/>
    <property type="evidence" value="ECO:0007669"/>
    <property type="project" value="UniProtKB-KW"/>
</dbReference>